<protein>
    <recommendedName>
        <fullName evidence="1">N-acetyltransferase domain-containing protein</fullName>
    </recommendedName>
</protein>
<dbReference type="CDD" id="cd04301">
    <property type="entry name" value="NAT_SF"/>
    <property type="match status" value="1"/>
</dbReference>
<dbReference type="InterPro" id="IPR000182">
    <property type="entry name" value="GNAT_dom"/>
</dbReference>
<dbReference type="Gene3D" id="3.40.630.30">
    <property type="match status" value="1"/>
</dbReference>
<dbReference type="GO" id="GO:0016747">
    <property type="term" value="F:acyltransferase activity, transferring groups other than amino-acyl groups"/>
    <property type="evidence" value="ECO:0007669"/>
    <property type="project" value="InterPro"/>
</dbReference>
<evidence type="ECO:0000259" key="1">
    <source>
        <dbReference type="PROSITE" id="PS51186"/>
    </source>
</evidence>
<dbReference type="RefSeq" id="WP_054954600.1">
    <property type="nucleotide sequence ID" value="NZ_CTRP01000014.1"/>
</dbReference>
<dbReference type="AlphaFoldDB" id="A0A0U1L2P9"/>
<reference evidence="3" key="1">
    <citation type="submission" date="2015-03" db="EMBL/GenBank/DDBJ databases">
        <authorList>
            <person name="Nijsse Bart"/>
        </authorList>
    </citation>
    <scope>NUCLEOTIDE SEQUENCE [LARGE SCALE GENOMIC DNA]</scope>
</reference>
<evidence type="ECO:0000313" key="2">
    <source>
        <dbReference type="EMBL" id="CQR73930.1"/>
    </source>
</evidence>
<proteinExistence type="predicted"/>
<evidence type="ECO:0000313" key="3">
    <source>
        <dbReference type="Proteomes" id="UP000049855"/>
    </source>
</evidence>
<accession>A0A0U1L2P9</accession>
<name>A0A0U1L2P9_9FIRM</name>
<dbReference type="SUPFAM" id="SSF55729">
    <property type="entry name" value="Acyl-CoA N-acyltransferases (Nat)"/>
    <property type="match status" value="1"/>
</dbReference>
<dbReference type="Proteomes" id="UP000049855">
    <property type="component" value="Unassembled WGS sequence"/>
</dbReference>
<keyword evidence="3" id="KW-1185">Reference proteome</keyword>
<gene>
    <name evidence="2" type="ORF">SpAn4DRAFT_0392</name>
</gene>
<dbReference type="EMBL" id="CTRP01000014">
    <property type="protein sequence ID" value="CQR73930.1"/>
    <property type="molecule type" value="Genomic_DNA"/>
</dbReference>
<dbReference type="Pfam" id="PF00583">
    <property type="entry name" value="Acetyltransf_1"/>
    <property type="match status" value="1"/>
</dbReference>
<feature type="domain" description="N-acetyltransferase" evidence="1">
    <location>
        <begin position="177"/>
        <end position="317"/>
    </location>
</feature>
<organism evidence="2 3">
    <name type="scientific">Sporomusa ovata</name>
    <dbReference type="NCBI Taxonomy" id="2378"/>
    <lineage>
        <taxon>Bacteria</taxon>
        <taxon>Bacillati</taxon>
        <taxon>Bacillota</taxon>
        <taxon>Negativicutes</taxon>
        <taxon>Selenomonadales</taxon>
        <taxon>Sporomusaceae</taxon>
        <taxon>Sporomusa</taxon>
    </lineage>
</organism>
<dbReference type="PROSITE" id="PS51186">
    <property type="entry name" value="GNAT"/>
    <property type="match status" value="1"/>
</dbReference>
<sequence>MLTFKNLNDNHIEPAARLALGEYFEERNATAILPNGDYFDLFCNMIAKMTAYNLGIAAMQEGKLVGFLTCYKPWNHHFGMTMGTFSPIHAHGTIKHNRKHIYSLLYQTAAEKWVREGILSHAIAVYAHDSESISSFWENGFGLRTVDAIRNVETIVCEAFPDYEFCELAIGEIAHIVPLKNLLREHLRSTPMFIPLSFSQDVTQIREENERRKSRYFIAKDKNKLIAFIEIMQSGENFACNDPKMINICGAYMIPEYRQTGIFTKFLSWLMDVLLIEGYTRCDVDFESFNPTANYFWLKYFTAYTYGVVRRIDERIF</sequence>
<dbReference type="InterPro" id="IPR016181">
    <property type="entry name" value="Acyl_CoA_acyltransferase"/>
</dbReference>